<dbReference type="EMBL" id="BFAA01018006">
    <property type="protein sequence ID" value="GCB77025.1"/>
    <property type="molecule type" value="Genomic_DNA"/>
</dbReference>
<name>A0A401PV89_SCYTO</name>
<dbReference type="Proteomes" id="UP000288216">
    <property type="component" value="Unassembled WGS sequence"/>
</dbReference>
<dbReference type="OMA" id="GWASFRY"/>
<reference evidence="2 3" key="1">
    <citation type="journal article" date="2018" name="Nat. Ecol. Evol.">
        <title>Shark genomes provide insights into elasmobranch evolution and the origin of vertebrates.</title>
        <authorList>
            <person name="Hara Y"/>
            <person name="Yamaguchi K"/>
            <person name="Onimaru K"/>
            <person name="Kadota M"/>
            <person name="Koyanagi M"/>
            <person name="Keeley SD"/>
            <person name="Tatsumi K"/>
            <person name="Tanaka K"/>
            <person name="Motone F"/>
            <person name="Kageyama Y"/>
            <person name="Nozu R"/>
            <person name="Adachi N"/>
            <person name="Nishimura O"/>
            <person name="Nakagawa R"/>
            <person name="Tanegashima C"/>
            <person name="Kiyatake I"/>
            <person name="Matsumoto R"/>
            <person name="Murakumo K"/>
            <person name="Nishida K"/>
            <person name="Terakita A"/>
            <person name="Kuratani S"/>
            <person name="Sato K"/>
            <person name="Hyodo S Kuraku.S."/>
        </authorList>
    </citation>
    <scope>NUCLEOTIDE SEQUENCE [LARGE SCALE GENOMIC DNA]</scope>
</reference>
<keyword evidence="3" id="KW-1185">Reference proteome</keyword>
<feature type="region of interest" description="Disordered" evidence="1">
    <location>
        <begin position="355"/>
        <end position="421"/>
    </location>
</feature>
<organism evidence="2 3">
    <name type="scientific">Scyliorhinus torazame</name>
    <name type="common">Cloudy catshark</name>
    <name type="synonym">Catulus torazame</name>
    <dbReference type="NCBI Taxonomy" id="75743"/>
    <lineage>
        <taxon>Eukaryota</taxon>
        <taxon>Metazoa</taxon>
        <taxon>Chordata</taxon>
        <taxon>Craniata</taxon>
        <taxon>Vertebrata</taxon>
        <taxon>Chondrichthyes</taxon>
        <taxon>Elasmobranchii</taxon>
        <taxon>Galeomorphii</taxon>
        <taxon>Galeoidea</taxon>
        <taxon>Carcharhiniformes</taxon>
        <taxon>Scyliorhinidae</taxon>
        <taxon>Scyliorhinus</taxon>
    </lineage>
</organism>
<evidence type="ECO:0000313" key="3">
    <source>
        <dbReference type="Proteomes" id="UP000288216"/>
    </source>
</evidence>
<evidence type="ECO:0000256" key="1">
    <source>
        <dbReference type="SAM" id="MobiDB-lite"/>
    </source>
</evidence>
<dbReference type="AlphaFoldDB" id="A0A401PV89"/>
<feature type="compositionally biased region" description="Basic and acidic residues" evidence="1">
    <location>
        <begin position="388"/>
        <end position="408"/>
    </location>
</feature>
<feature type="compositionally biased region" description="Basic residues" evidence="1">
    <location>
        <begin position="193"/>
        <end position="204"/>
    </location>
</feature>
<dbReference type="OrthoDB" id="10580573at2759"/>
<accession>A0A401PV89</accession>
<feature type="compositionally biased region" description="Polar residues" evidence="1">
    <location>
        <begin position="9"/>
        <end position="29"/>
    </location>
</feature>
<feature type="region of interest" description="Disordered" evidence="1">
    <location>
        <begin position="601"/>
        <end position="640"/>
    </location>
</feature>
<sequence>MFDQKPNRVTESQTEVGAGEGTNQILNNTMDVPASSASTEEDVCMRPKIRGKIGLVRKLTKRGPPKLFLMKNKKVHNPKGGQGGESGGCSVPRCQAGIAASDVLQEDEETAAAGDWTKRASSENPKHSPWAVSPGIDETAFGGNTESGDGESRSVGEGNEEMWPWSSPKLNGPLPETEEQNCPPSKVPSEHKIKPRKEARHKSERQRGGLMGASASWGSLICVKKNRKIRVNEAEERSPNDWPANRPEPRGERQKRGSLAAQVCEAQSEDTWNSAGSKNRTEGPEWNLSVSGGPGLSAHGQEGANEPSVVGGDPEVCRPDSRGKLRRKSSGWASFRYLMKSKKEWRCFTEGNVDCSGSQGLQGESAEAGLLQDCQEPDGTALSKSKPPLKEQVRGQEKEGENPNKDPEGSADPTSRSRRDSEILHPEAVALSLSEGQDLHFPRVSESCQPEIHAKTEVEVVIPATLQDQEGLAEDNGQALWVNGTPEGDQHPHDLGFVPLELVISPQTRAQGLQHDIGITRINPSHLLDTDDPLQKRFTPSTLGVVTESERRGLAKGWPDGLIPALIGSGDLQKPSTIEMQTTQLLNKDNAAEPPEPLAIETPVQESDKHESSNEISRKNANPVCSYPKQDSEQEQDWQGSKNEIMLSVIGQGALSGGINVDFQSFAVQAPTCDATCPSNGPEEEASCECRLREWVNWNDLSDGKRHVVGCDGEREVDPASDVVSGLELLGLGEGPEMHEAVLVETASCLVQSAMKAAVEQLVEETAMKHVPENAATSESSDPW</sequence>
<feature type="compositionally biased region" description="Polar residues" evidence="1">
    <location>
        <begin position="269"/>
        <end position="278"/>
    </location>
</feature>
<feature type="region of interest" description="Disordered" evidence="1">
    <location>
        <begin position="65"/>
        <end position="217"/>
    </location>
</feature>
<comment type="caution">
    <text evidence="2">The sequence shown here is derived from an EMBL/GenBank/DDBJ whole genome shotgun (WGS) entry which is preliminary data.</text>
</comment>
<proteinExistence type="predicted"/>
<feature type="region of interest" description="Disordered" evidence="1">
    <location>
        <begin position="231"/>
        <end position="329"/>
    </location>
</feature>
<feature type="compositionally biased region" description="Basic and acidic residues" evidence="1">
    <location>
        <begin position="116"/>
        <end position="126"/>
    </location>
</feature>
<feature type="region of interest" description="Disordered" evidence="1">
    <location>
        <begin position="1"/>
        <end position="29"/>
    </location>
</feature>
<evidence type="ECO:0000313" key="2">
    <source>
        <dbReference type="EMBL" id="GCB77025.1"/>
    </source>
</evidence>
<gene>
    <name evidence="2" type="ORF">scyTo_0021057</name>
</gene>
<protein>
    <submittedName>
        <fullName evidence="2">Uncharacterized protein</fullName>
    </submittedName>
</protein>
<feature type="compositionally biased region" description="Basic and acidic residues" evidence="1">
    <location>
        <begin position="606"/>
        <end position="618"/>
    </location>
</feature>